<gene>
    <name evidence="1" type="ORF">IJ22_24600</name>
</gene>
<keyword evidence="2" id="KW-1185">Reference proteome</keyword>
<dbReference type="KEGG" id="pnp:IJ22_24600"/>
<proteinExistence type="predicted"/>
<dbReference type="Proteomes" id="UP000061660">
    <property type="component" value="Chromosome"/>
</dbReference>
<sequence>MFDDSFVGKLFERRMKKLEQKYQMAVSGQGFEKRLETLAQIQDDDGYMVRLEKNYGGMNNIHVI</sequence>
<dbReference type="PATRIC" id="fig|162209.4.peg.2613"/>
<evidence type="ECO:0000313" key="1">
    <source>
        <dbReference type="EMBL" id="ALS22833.1"/>
    </source>
</evidence>
<dbReference type="STRING" id="162209.IJ22_24600"/>
<accession>A0A0U2ULL7</accession>
<organism evidence="1 2">
    <name type="scientific">Paenibacillus naphthalenovorans</name>
    <dbReference type="NCBI Taxonomy" id="162209"/>
    <lineage>
        <taxon>Bacteria</taxon>
        <taxon>Bacillati</taxon>
        <taxon>Bacillota</taxon>
        <taxon>Bacilli</taxon>
        <taxon>Bacillales</taxon>
        <taxon>Paenibacillaceae</taxon>
        <taxon>Paenibacillus</taxon>
    </lineage>
</organism>
<name>A0A0U2ULL7_9BACL</name>
<dbReference type="AlphaFoldDB" id="A0A0U2ULL7"/>
<reference evidence="1 2" key="2">
    <citation type="journal article" date="2016" name="Genome Announc.">
        <title>Complete Genome Sequences of Two Interactive Moderate Thermophiles, Paenibacillus napthalenovorans 32O-Y and Paenibacillus sp. 32O-W.</title>
        <authorList>
            <person name="Butler R.R.III."/>
            <person name="Wang J."/>
            <person name="Stark B.C."/>
            <person name="Pombert J.F."/>
        </authorList>
    </citation>
    <scope>NUCLEOTIDE SEQUENCE [LARGE SCALE GENOMIC DNA]</scope>
    <source>
        <strain evidence="1 2">32O-Y</strain>
    </source>
</reference>
<reference evidence="2" key="1">
    <citation type="submission" date="2015-12" db="EMBL/GenBank/DDBJ databases">
        <title>Complete genome sequences of two moderately thermophilic Paenibacillus species.</title>
        <authorList>
            <person name="Butler R.III."/>
            <person name="Wang J."/>
            <person name="Stark B.C."/>
            <person name="Pombert J.-F."/>
        </authorList>
    </citation>
    <scope>NUCLEOTIDE SEQUENCE [LARGE SCALE GENOMIC DNA]</scope>
    <source>
        <strain evidence="2">32O-Y</strain>
    </source>
</reference>
<protein>
    <submittedName>
        <fullName evidence="1">Uncharacterized protein</fullName>
    </submittedName>
</protein>
<evidence type="ECO:0000313" key="2">
    <source>
        <dbReference type="Proteomes" id="UP000061660"/>
    </source>
</evidence>
<dbReference type="EMBL" id="CP013652">
    <property type="protein sequence ID" value="ALS22833.1"/>
    <property type="molecule type" value="Genomic_DNA"/>
</dbReference>